<gene>
    <name evidence="1" type="ORF">BT246_56110</name>
</gene>
<proteinExistence type="predicted"/>
<dbReference type="AlphaFoldDB" id="A0A9W3X382"/>
<accession>A0A9W3X382</accession>
<name>A0A9W3X382_BACTU</name>
<reference evidence="1 2" key="1">
    <citation type="submission" date="2016-04" db="EMBL/GenBank/DDBJ databases">
        <title>High quality genome of the nematocidal Bacillus thuringiensis MYBT18246.</title>
        <authorList>
            <person name="Hollensteiner J."/>
            <person name="Poehlein A."/>
            <person name="Sproeer C."/>
            <person name="Bunk B."/>
            <person name="Rosenstiel P."/>
            <person name="Schulenburg H."/>
            <person name="Liesegang H."/>
        </authorList>
    </citation>
    <scope>NUCLEOTIDE SEQUENCE [LARGE SCALE GENOMIC DNA]</scope>
    <source>
        <strain evidence="1 2">MYBT18246</strain>
    </source>
</reference>
<organism evidence="1 2">
    <name type="scientific">Bacillus thuringiensis</name>
    <dbReference type="NCBI Taxonomy" id="1428"/>
    <lineage>
        <taxon>Bacteria</taxon>
        <taxon>Bacillati</taxon>
        <taxon>Bacillota</taxon>
        <taxon>Bacilli</taxon>
        <taxon>Bacillales</taxon>
        <taxon>Bacillaceae</taxon>
        <taxon>Bacillus</taxon>
        <taxon>Bacillus cereus group</taxon>
    </lineage>
</organism>
<sequence length="34" mass="3762">MISALIEALIGSISLSTGLHTKKIDANIRYLQQY</sequence>
<dbReference type="EMBL" id="CP015350">
    <property type="protein sequence ID" value="ANS50909.1"/>
    <property type="molecule type" value="Genomic_DNA"/>
</dbReference>
<evidence type="ECO:0000313" key="1">
    <source>
        <dbReference type="EMBL" id="ANS50909.1"/>
    </source>
</evidence>
<protein>
    <submittedName>
        <fullName evidence="1">Uncharacterized protein</fullName>
    </submittedName>
</protein>
<evidence type="ECO:0000313" key="2">
    <source>
        <dbReference type="Proteomes" id="UP000092743"/>
    </source>
</evidence>
<dbReference type="Proteomes" id="UP000092743">
    <property type="component" value="Chromosome"/>
</dbReference>